<dbReference type="SUPFAM" id="SSF47576">
    <property type="entry name" value="Calponin-homology domain, CH-domain"/>
    <property type="match status" value="1"/>
</dbReference>
<dbReference type="EMBL" id="PYSW02000073">
    <property type="protein sequence ID" value="KAG2370917.1"/>
    <property type="molecule type" value="Genomic_DNA"/>
</dbReference>
<dbReference type="RefSeq" id="XP_044541781.1">
    <property type="nucleotide sequence ID" value="XM_044689624.1"/>
</dbReference>
<feature type="coiled-coil region" evidence="2">
    <location>
        <begin position="138"/>
        <end position="168"/>
    </location>
</feature>
<dbReference type="SUPFAM" id="SSF48350">
    <property type="entry name" value="GTPase activation domain, GAP"/>
    <property type="match status" value="1"/>
</dbReference>
<feature type="coiled-coil region" evidence="2">
    <location>
        <begin position="977"/>
        <end position="1004"/>
    </location>
</feature>
<organism evidence="5 6">
    <name type="scientific">Naegleria lovaniensis</name>
    <name type="common">Amoeba</name>
    <dbReference type="NCBI Taxonomy" id="51637"/>
    <lineage>
        <taxon>Eukaryota</taxon>
        <taxon>Discoba</taxon>
        <taxon>Heterolobosea</taxon>
        <taxon>Tetramitia</taxon>
        <taxon>Eutetramitia</taxon>
        <taxon>Vahlkampfiidae</taxon>
        <taxon>Naegleria</taxon>
    </lineage>
</organism>
<proteinExistence type="predicted"/>
<dbReference type="GeneID" id="68106170"/>
<dbReference type="InterPro" id="IPR001936">
    <property type="entry name" value="RasGAP_dom"/>
</dbReference>
<feature type="domain" description="Calponin-homology (CH)" evidence="4">
    <location>
        <begin position="20"/>
        <end position="134"/>
    </location>
</feature>
<name>A0AA88KDS1_NAELO</name>
<dbReference type="GO" id="GO:0005938">
    <property type="term" value="C:cell cortex"/>
    <property type="evidence" value="ECO:0007669"/>
    <property type="project" value="TreeGrafter"/>
</dbReference>
<dbReference type="InterPro" id="IPR036872">
    <property type="entry name" value="CH_dom_sf"/>
</dbReference>
<dbReference type="Pfam" id="PF00616">
    <property type="entry name" value="RasGAP"/>
    <property type="match status" value="1"/>
</dbReference>
<evidence type="ECO:0008006" key="7">
    <source>
        <dbReference type="Google" id="ProtNLM"/>
    </source>
</evidence>
<dbReference type="Gene3D" id="1.10.506.10">
    <property type="entry name" value="GTPase Activation - p120gap, domain 1"/>
    <property type="match status" value="1"/>
</dbReference>
<dbReference type="InterPro" id="IPR001715">
    <property type="entry name" value="CH_dom"/>
</dbReference>
<dbReference type="GO" id="GO:0051015">
    <property type="term" value="F:actin filament binding"/>
    <property type="evidence" value="ECO:0007669"/>
    <property type="project" value="TreeGrafter"/>
</dbReference>
<evidence type="ECO:0000256" key="2">
    <source>
        <dbReference type="SAM" id="Coils"/>
    </source>
</evidence>
<feature type="coiled-coil region" evidence="2">
    <location>
        <begin position="1558"/>
        <end position="1596"/>
    </location>
</feature>
<dbReference type="PROSITE" id="PS50018">
    <property type="entry name" value="RAS_GTPASE_ACTIV_2"/>
    <property type="match status" value="1"/>
</dbReference>
<reference evidence="5 6" key="1">
    <citation type="journal article" date="2018" name="BMC Genomics">
        <title>The genome of Naegleria lovaniensis, the basis for a comparative approach to unravel pathogenicity factors of the human pathogenic amoeba N. fowleri.</title>
        <authorList>
            <person name="Liechti N."/>
            <person name="Schurch N."/>
            <person name="Bruggmann R."/>
            <person name="Wittwer M."/>
        </authorList>
    </citation>
    <scope>NUCLEOTIDE SEQUENCE [LARGE SCALE GENOMIC DNA]</scope>
    <source>
        <strain evidence="5 6">ATCC 30569</strain>
    </source>
</reference>
<dbReference type="CDD" id="cd21206">
    <property type="entry name" value="CH_IQGAP"/>
    <property type="match status" value="1"/>
</dbReference>
<feature type="repeat" description="Filamin" evidence="1">
    <location>
        <begin position="203"/>
        <end position="294"/>
    </location>
</feature>
<dbReference type="Pfam" id="PF00307">
    <property type="entry name" value="CH"/>
    <property type="match status" value="1"/>
</dbReference>
<dbReference type="InterPro" id="IPR001298">
    <property type="entry name" value="Filamin/ABP280_rpt"/>
</dbReference>
<dbReference type="SMART" id="SM00033">
    <property type="entry name" value="CH"/>
    <property type="match status" value="1"/>
</dbReference>
<dbReference type="PROSITE" id="PS50021">
    <property type="entry name" value="CH"/>
    <property type="match status" value="1"/>
</dbReference>
<dbReference type="Gene3D" id="2.60.40.10">
    <property type="entry name" value="Immunoglobulins"/>
    <property type="match status" value="4"/>
</dbReference>
<dbReference type="PANTHER" id="PTHR14149">
    <property type="entry name" value="RAS GTPASE-ACTIVATING PROTEIN WITH IQ MOTIF"/>
    <property type="match status" value="1"/>
</dbReference>
<dbReference type="InterPro" id="IPR014756">
    <property type="entry name" value="Ig_E-set"/>
</dbReference>
<dbReference type="GO" id="GO:0005096">
    <property type="term" value="F:GTPase activator activity"/>
    <property type="evidence" value="ECO:0007669"/>
    <property type="project" value="TreeGrafter"/>
</dbReference>
<dbReference type="SUPFAM" id="SSF81296">
    <property type="entry name" value="E set domains"/>
    <property type="match status" value="3"/>
</dbReference>
<gene>
    <name evidence="5" type="ORF">C9374_013717</name>
</gene>
<dbReference type="InterPro" id="IPR008936">
    <property type="entry name" value="Rho_GTPase_activation_prot"/>
</dbReference>
<dbReference type="PANTHER" id="PTHR14149:SF14">
    <property type="entry name" value="CALPONIN-HOMOLOGY (CH) DOMAIN-CONTAINING PROTEIN"/>
    <property type="match status" value="1"/>
</dbReference>
<dbReference type="SUPFAM" id="SSF143885">
    <property type="entry name" value="RGC domain-like"/>
    <property type="match status" value="1"/>
</dbReference>
<dbReference type="InterPro" id="IPR017868">
    <property type="entry name" value="Filamin/ABP280_repeat-like"/>
</dbReference>
<feature type="domain" description="Ras-GAP" evidence="3">
    <location>
        <begin position="1106"/>
        <end position="1337"/>
    </location>
</feature>
<evidence type="ECO:0000313" key="6">
    <source>
        <dbReference type="Proteomes" id="UP000816034"/>
    </source>
</evidence>
<keyword evidence="6" id="KW-1185">Reference proteome</keyword>
<dbReference type="PROSITE" id="PS50194">
    <property type="entry name" value="FILAMIN_REPEAT"/>
    <property type="match status" value="3"/>
</dbReference>
<feature type="repeat" description="Filamin" evidence="1">
    <location>
        <begin position="318"/>
        <end position="426"/>
    </location>
</feature>
<evidence type="ECO:0000259" key="3">
    <source>
        <dbReference type="PROSITE" id="PS50018"/>
    </source>
</evidence>
<dbReference type="SMART" id="SM00323">
    <property type="entry name" value="RasGAP"/>
    <property type="match status" value="1"/>
</dbReference>
<dbReference type="Gene3D" id="1.10.418.10">
    <property type="entry name" value="Calponin-like domain"/>
    <property type="match status" value="1"/>
</dbReference>
<feature type="repeat" description="Filamin" evidence="1">
    <location>
        <begin position="845"/>
        <end position="942"/>
    </location>
</feature>
<dbReference type="GO" id="GO:1903479">
    <property type="term" value="P:mitotic actomyosin contractile ring assembly actin filament organization"/>
    <property type="evidence" value="ECO:0007669"/>
    <property type="project" value="TreeGrafter"/>
</dbReference>
<protein>
    <recommendedName>
        <fullName evidence="7">RasGTPase-activating protein</fullName>
    </recommendedName>
</protein>
<comment type="caution">
    <text evidence="5">The sequence shown here is derived from an EMBL/GenBank/DDBJ whole genome shotgun (WGS) entry which is preliminary data.</text>
</comment>
<dbReference type="InterPro" id="IPR000593">
    <property type="entry name" value="RasGAP_C"/>
</dbReference>
<sequence length="1739" mass="196226">MSNQTKMDLSIAERRAYEFLLRSEEAKRWIEEMIQERFGQGSTIAYFGEMLRDGVALAKLAKIFAPSQVKKINKPNQNTIKLEFSLVDNITQFLNACKSTGFREIYLFEVTDLWELKNVYKVVHCLHSLSLYLFQHGLAIKMERLKSLNVSREDLERTKKMLDDLENSGIKFDQSLIEGDDDGTFSEDLSSDLRSDNIRAYVTGLSDPEMCQVSGDSLTRAVCGVENKFTIHAFDSDGKPLKYCTDTFVVELKSSSTTIHAQVLNNGDGTFTVKYTPQVADEYVMTISLYDEELGDVAGLLTNKNSSDGVWNVKVTANPISDPTKSVLKPSSQHASNNQRSYRAGQAIEDLILESRDLYGNRGAGGEPFSAKLISQTPENVVEAKVVDTRDGYYQLLFKVEKAGNYTLEISRPGPNAGETIVLTQIRDSTKITVHDSGKSDPDNCVFIGLTTNLHHLVDENAVETDRIVSQKSNTVKLERKAGDVIRFLIQARDEFGNVREVDSEIPLPPLISEQFHVIACLEGARESPAESADNLLMTPRTAKVAKQIETFKTETESEAYDSTIVKLPTIDSDSELTALLGLAQLQTGDAQQLESKLHSTLLKFVSHTGHHGLYLVETKLIKSGEYSLQCRVAQGSETSTSTAAESSEETPKPKQTLLTVGGAHTVIVRDAGVTDASQCVVIQSFAKAENASKTIIVPNLNKMDMKTEESSENPDAFTDTFKKFHAGREMHLIVEARDRYGNAREIAENDEFLVKLTPKTESVSSPISPRGDAKVCHAASTKFVQGKGLFEVVYTVTTAQNYIMEVVYVDKSKVTTSDDQNLAERYTFAQPVKAFPQEVVVTDAAKTDAQNVLFSGTGVTNGVQGKEAFFVMRMRDSFKNLRRQGGDQVEVTVINDARKIETPATEIVDNQDGTYTVRYVAKASGKNRFQIRINGELVQGNDILDAGLFISPPNIEDASNVETILDHDLLSALLNAFRVEQKTDNLVEQIQALRQELVRQLRENTRVGSGVREKERKISLLAENKYHAEELMNQKGGIIGYFQRRRTMQLNNGLDGLSTSAADAMIKENINLYGNLFYLLQTNPKYLAKCIFLVPPSELDQFLNTVTLTLYGYAFNPREEYLILNLFNEALLLEVQNSNLDSFLSGNPILIKLLINYCHERISGKTFLQKVLYDKILDPIIEEKDLNLDLNPITLLREMVSQSEVETGIKSTIDFKEMTYEKAMETNETVRNVINMRKQKMIQICEQILTSIYDNIAELPYGLRFVCRQLRALLLKKHPNTDEKKINQVISYILFFRYLNPPLCAPDGFNLTKKKISAVMRNNLGHISKVLMRITTFREFEPHVDHHMVMMNEWVHNNTGPFVEKFLIPSLQIVEPEEFLGVNQYAELTQKKSPSITITINEIALTHNLLVKFAKRIISQEQNTPDPLSDLLTKFKDKIPEQVDTGKNEEITLLLVPPSNDEKSADDNDDSWLDVTPEQLYELTKENLRTLLKYITPQQLGESVDDTIQKSAIYTEELAKNKETEATASIVKKKIDDISRALPKLEEYQIISKENNYRKLLIDITKEIQNREELQKKQQKEIERLKESLNSLKSYYTFLTEKDASLDEYVQQTLRNYFKKQEKKQESSKNAKSKTYKFSYKKLTEKYKVIQEIQDGGSVNSLQKKAVKFTISMNESEPGVFLVTPTLAGVTITTLKLKLDELLDKREKGVSTIKIEGVVLDVNMTIHLLNKKFLSKMK</sequence>
<dbReference type="Proteomes" id="UP000816034">
    <property type="component" value="Unassembled WGS sequence"/>
</dbReference>
<dbReference type="SMART" id="SM00557">
    <property type="entry name" value="IG_FLMN"/>
    <property type="match status" value="2"/>
</dbReference>
<dbReference type="InterPro" id="IPR013783">
    <property type="entry name" value="Ig-like_fold"/>
</dbReference>
<evidence type="ECO:0000256" key="1">
    <source>
        <dbReference type="PROSITE-ProRule" id="PRU00087"/>
    </source>
</evidence>
<dbReference type="Pfam" id="PF03836">
    <property type="entry name" value="RasGAP_C"/>
    <property type="match status" value="1"/>
</dbReference>
<dbReference type="Pfam" id="PF00630">
    <property type="entry name" value="Filamin"/>
    <property type="match status" value="2"/>
</dbReference>
<evidence type="ECO:0000259" key="4">
    <source>
        <dbReference type="PROSITE" id="PS50021"/>
    </source>
</evidence>
<keyword evidence="2" id="KW-0175">Coiled coil</keyword>
<accession>A0AA88KDS1</accession>
<dbReference type="GO" id="GO:0005516">
    <property type="term" value="F:calmodulin binding"/>
    <property type="evidence" value="ECO:0007669"/>
    <property type="project" value="TreeGrafter"/>
</dbReference>
<evidence type="ECO:0000313" key="5">
    <source>
        <dbReference type="EMBL" id="KAG2370917.1"/>
    </source>
</evidence>